<accession>A0A344L2F4</accession>
<evidence type="ECO:0000259" key="3">
    <source>
        <dbReference type="Pfam" id="PF13649"/>
    </source>
</evidence>
<evidence type="ECO:0000313" key="5">
    <source>
        <dbReference type="Proteomes" id="UP000250434"/>
    </source>
</evidence>
<protein>
    <submittedName>
        <fullName evidence="4">Methyltransferase</fullName>
    </submittedName>
</protein>
<dbReference type="Gene3D" id="2.20.130.10">
    <property type="entry name" value="CAC2371-like domains"/>
    <property type="match status" value="1"/>
</dbReference>
<evidence type="ECO:0000313" key="4">
    <source>
        <dbReference type="EMBL" id="AXB42228.1"/>
    </source>
</evidence>
<name>A0A344L2F4_9PSEU</name>
<dbReference type="OrthoDB" id="9811589at2"/>
<dbReference type="PANTHER" id="PTHR43861:SF1">
    <property type="entry name" value="TRANS-ACONITATE 2-METHYLTRANSFERASE"/>
    <property type="match status" value="1"/>
</dbReference>
<dbReference type="GO" id="GO:0032259">
    <property type="term" value="P:methylation"/>
    <property type="evidence" value="ECO:0007669"/>
    <property type="project" value="UniProtKB-KW"/>
</dbReference>
<feature type="domain" description="Methyltransferase" evidence="3">
    <location>
        <begin position="40"/>
        <end position="132"/>
    </location>
</feature>
<proteinExistence type="predicted"/>
<organism evidence="4 5">
    <name type="scientific">Amycolatopsis albispora</name>
    <dbReference type="NCBI Taxonomy" id="1804986"/>
    <lineage>
        <taxon>Bacteria</taxon>
        <taxon>Bacillati</taxon>
        <taxon>Actinomycetota</taxon>
        <taxon>Actinomycetes</taxon>
        <taxon>Pseudonocardiales</taxon>
        <taxon>Pseudonocardiaceae</taxon>
        <taxon>Amycolatopsis</taxon>
    </lineage>
</organism>
<dbReference type="Gene3D" id="3.40.50.150">
    <property type="entry name" value="Vaccinia Virus protein VP39"/>
    <property type="match status" value="1"/>
</dbReference>
<dbReference type="EMBL" id="CP015163">
    <property type="protein sequence ID" value="AXB42228.1"/>
    <property type="molecule type" value="Genomic_DNA"/>
</dbReference>
<reference evidence="4 5" key="1">
    <citation type="submission" date="2016-04" db="EMBL/GenBank/DDBJ databases">
        <title>Complete genome sequence and analysis of deep-sea sediment isolate, Amycolatopsis sp. WP1.</title>
        <authorList>
            <person name="Wang H."/>
            <person name="Chen S."/>
            <person name="Wu Q."/>
        </authorList>
    </citation>
    <scope>NUCLEOTIDE SEQUENCE [LARGE SCALE GENOMIC DNA]</scope>
    <source>
        <strain evidence="4 5">WP1</strain>
    </source>
</reference>
<dbReference type="AlphaFoldDB" id="A0A344L2F4"/>
<dbReference type="SUPFAM" id="SSF53335">
    <property type="entry name" value="S-adenosyl-L-methionine-dependent methyltransferases"/>
    <property type="match status" value="1"/>
</dbReference>
<dbReference type="CDD" id="cd02440">
    <property type="entry name" value="AdoMet_MTases"/>
    <property type="match status" value="1"/>
</dbReference>
<dbReference type="Proteomes" id="UP000250434">
    <property type="component" value="Chromosome"/>
</dbReference>
<evidence type="ECO:0000256" key="2">
    <source>
        <dbReference type="ARBA" id="ARBA00022679"/>
    </source>
</evidence>
<keyword evidence="1 4" id="KW-0489">Methyltransferase</keyword>
<dbReference type="InterPro" id="IPR041698">
    <property type="entry name" value="Methyltransf_25"/>
</dbReference>
<dbReference type="InterPro" id="IPR029063">
    <property type="entry name" value="SAM-dependent_MTases_sf"/>
</dbReference>
<gene>
    <name evidence="4" type="ORF">A4R43_06515</name>
</gene>
<evidence type="ECO:0000256" key="1">
    <source>
        <dbReference type="ARBA" id="ARBA00022603"/>
    </source>
</evidence>
<dbReference type="RefSeq" id="WP_113691497.1">
    <property type="nucleotide sequence ID" value="NZ_CP015163.1"/>
</dbReference>
<dbReference type="PANTHER" id="PTHR43861">
    <property type="entry name" value="TRANS-ACONITATE 2-METHYLTRANSFERASE-RELATED"/>
    <property type="match status" value="1"/>
</dbReference>
<dbReference type="KEGG" id="aab:A4R43_06515"/>
<sequence length="244" mass="27053">MVDHQFADHELAALYDVLHPSDERGDFAFHQRLIMAAGSVLDIGCGTGQLLHRAREAGHTGRLCGLDPAPGMLALARRRGDVEWVLGGLGTVRWRAEFELAVMTGHAFQVLLTDNELRSALATVHTALAENGRFAFETRNPAARAWERWTPEHAREVDFGGAKVTMSHEVDRVEGELVTFTTTYTSTAWPSPRYSRSTLRFVDNDRLRALLTEAGFVVERQYGDWDGGPLTATAPEIITIARRA</sequence>
<keyword evidence="2 4" id="KW-0808">Transferase</keyword>
<keyword evidence="5" id="KW-1185">Reference proteome</keyword>
<dbReference type="GO" id="GO:0008168">
    <property type="term" value="F:methyltransferase activity"/>
    <property type="evidence" value="ECO:0007669"/>
    <property type="project" value="UniProtKB-KW"/>
</dbReference>
<dbReference type="Pfam" id="PF13649">
    <property type="entry name" value="Methyltransf_25"/>
    <property type="match status" value="1"/>
</dbReference>